<feature type="transmembrane region" description="Helical" evidence="2">
    <location>
        <begin position="37"/>
        <end position="57"/>
    </location>
</feature>
<accession>A0A8J3I453</accession>
<evidence type="ECO:0000313" key="3">
    <source>
        <dbReference type="EMBL" id="GHO45079.1"/>
    </source>
</evidence>
<feature type="compositionally biased region" description="Polar residues" evidence="1">
    <location>
        <begin position="176"/>
        <end position="188"/>
    </location>
</feature>
<keyword evidence="2" id="KW-0472">Membrane</keyword>
<dbReference type="EMBL" id="BNJF01000001">
    <property type="protein sequence ID" value="GHO45079.1"/>
    <property type="molecule type" value="Genomic_DNA"/>
</dbReference>
<reference evidence="3" key="1">
    <citation type="submission" date="2020-10" db="EMBL/GenBank/DDBJ databases">
        <title>Taxonomic study of unclassified bacteria belonging to the class Ktedonobacteria.</title>
        <authorList>
            <person name="Yabe S."/>
            <person name="Wang C.M."/>
            <person name="Zheng Y."/>
            <person name="Sakai Y."/>
            <person name="Cavaletti L."/>
            <person name="Monciardini P."/>
            <person name="Donadio S."/>
        </authorList>
    </citation>
    <scope>NUCLEOTIDE SEQUENCE</scope>
    <source>
        <strain evidence="3">SOSP1-1</strain>
    </source>
</reference>
<comment type="caution">
    <text evidence="3">The sequence shown here is derived from an EMBL/GenBank/DDBJ whole genome shotgun (WGS) entry which is preliminary data.</text>
</comment>
<feature type="transmembrane region" description="Helical" evidence="2">
    <location>
        <begin position="12"/>
        <end position="31"/>
    </location>
</feature>
<dbReference type="Proteomes" id="UP000612362">
    <property type="component" value="Unassembled WGS sequence"/>
</dbReference>
<feature type="region of interest" description="Disordered" evidence="1">
    <location>
        <begin position="143"/>
        <end position="188"/>
    </location>
</feature>
<dbReference type="AlphaFoldDB" id="A0A8J3I453"/>
<name>A0A8J3I453_9CHLR</name>
<organism evidence="3 4">
    <name type="scientific">Ktedonospora formicarum</name>
    <dbReference type="NCBI Taxonomy" id="2778364"/>
    <lineage>
        <taxon>Bacteria</taxon>
        <taxon>Bacillati</taxon>
        <taxon>Chloroflexota</taxon>
        <taxon>Ktedonobacteria</taxon>
        <taxon>Ktedonobacterales</taxon>
        <taxon>Ktedonobacteraceae</taxon>
        <taxon>Ktedonospora</taxon>
    </lineage>
</organism>
<keyword evidence="2" id="KW-1133">Transmembrane helix</keyword>
<proteinExistence type="predicted"/>
<evidence type="ECO:0000256" key="1">
    <source>
        <dbReference type="SAM" id="MobiDB-lite"/>
    </source>
</evidence>
<feature type="compositionally biased region" description="Low complexity" evidence="1">
    <location>
        <begin position="165"/>
        <end position="175"/>
    </location>
</feature>
<evidence type="ECO:0000313" key="4">
    <source>
        <dbReference type="Proteomes" id="UP000612362"/>
    </source>
</evidence>
<feature type="transmembrane region" description="Helical" evidence="2">
    <location>
        <begin position="64"/>
        <end position="82"/>
    </location>
</feature>
<feature type="transmembrane region" description="Helical" evidence="2">
    <location>
        <begin position="88"/>
        <end position="108"/>
    </location>
</feature>
<feature type="compositionally biased region" description="Basic and acidic residues" evidence="1">
    <location>
        <begin position="152"/>
        <end position="164"/>
    </location>
</feature>
<protein>
    <submittedName>
        <fullName evidence="3">Uncharacterized protein</fullName>
    </submittedName>
</protein>
<keyword evidence="2" id="KW-0812">Transmembrane</keyword>
<sequence>MSFPVRRYRSFRAFLIVCALVLIGIPLASLVASLLPLILATSFVTLYLTLGTLLMGAATRRATAFYAFLYVATWVAGIGFAIAVGQFVSFLACAWLFAPIGITILIGTNTRGILTFLRGQHLFQPDRRSTYYQAPQQATPQRAYAEGYQAKQSERTAYKEEERNYSYPYPSTSSSDQQEQPQTHYPTM</sequence>
<gene>
    <name evidence="3" type="ORF">KSX_32420</name>
</gene>
<evidence type="ECO:0000256" key="2">
    <source>
        <dbReference type="SAM" id="Phobius"/>
    </source>
</evidence>
<dbReference type="RefSeq" id="WP_220194430.1">
    <property type="nucleotide sequence ID" value="NZ_BNJF01000001.1"/>
</dbReference>
<keyword evidence="4" id="KW-1185">Reference proteome</keyword>